<dbReference type="Proteomes" id="UP000683925">
    <property type="component" value="Unassembled WGS sequence"/>
</dbReference>
<feature type="repeat" description="WD" evidence="1">
    <location>
        <begin position="1015"/>
        <end position="1056"/>
    </location>
</feature>
<evidence type="ECO:0000256" key="2">
    <source>
        <dbReference type="SAM" id="Phobius"/>
    </source>
</evidence>
<dbReference type="PROSITE" id="PS00678">
    <property type="entry name" value="WD_REPEATS_1"/>
    <property type="match status" value="11"/>
</dbReference>
<dbReference type="InterPro" id="IPR019775">
    <property type="entry name" value="WD40_repeat_CS"/>
</dbReference>
<feature type="repeat" description="WD" evidence="1">
    <location>
        <begin position="589"/>
        <end position="636"/>
    </location>
</feature>
<feature type="repeat" description="WD" evidence="1">
    <location>
        <begin position="42"/>
        <end position="83"/>
    </location>
</feature>
<feature type="repeat" description="WD" evidence="1">
    <location>
        <begin position="505"/>
        <end position="546"/>
    </location>
</feature>
<feature type="transmembrane region" description="Helical" evidence="2">
    <location>
        <begin position="92"/>
        <end position="114"/>
    </location>
</feature>
<keyword evidence="2" id="KW-1133">Transmembrane helix</keyword>
<feature type="repeat" description="WD" evidence="1">
    <location>
        <begin position="973"/>
        <end position="1014"/>
    </location>
</feature>
<dbReference type="PROSITE" id="PS50082">
    <property type="entry name" value="WD_REPEATS_2"/>
    <property type="match status" value="13"/>
</dbReference>
<keyword evidence="1" id="KW-0853">WD repeat</keyword>
<dbReference type="AlphaFoldDB" id="A0A8S1SB89"/>
<dbReference type="EMBL" id="CAJJDP010000007">
    <property type="protein sequence ID" value="CAD8136770.1"/>
    <property type="molecule type" value="Genomic_DNA"/>
</dbReference>
<dbReference type="SMART" id="SM00320">
    <property type="entry name" value="WD40"/>
    <property type="match status" value="14"/>
</dbReference>
<dbReference type="InterPro" id="IPR001680">
    <property type="entry name" value="WD40_rpt"/>
</dbReference>
<sequence length="1137" mass="128159">MQWIKFPNQYGWNMDVFPSSFNRIRISIRLWNIKTGQQKAKLDGHSSTICSICYSPDGTTLASGCHDNSIRLLDVKTGQQIIPSDYRQKDMLAYLTLQRLIVIFFQKVVFIFHYSSLPLILPFQKFATTPIQKFKELKSLKESLTIIKDMITIIIYIQRQYQFRERTKIETKLSQIQLTNCYEFCEVDYGIGGFHLLEIIYISVKSESSLKLILIKLKVCFKKIFHSNFLRLEKPFVSLISPFKTYINSKNLKHSYIVQTNQRKVLFGLDYKTQNKVIEIRQYFKKKQMHNKKEQVGELYKVLALFKQVDEVVLPILINILKNDRIQDCLEFLSQDQNKFLLEIERQNVENLFLLDKQQTLNGEKNIKRITDILKKIRDHEFNKQNYSTDDYEVIKKDLIVKISWDNKIIDLLKFLVHLTALDERYTQCGSNSLHLLVQMKADVREQSFENIKIRDSSLVGGNFVGCNFNESEFDNVDISGINLNQAQMFNCKWKNIKIHELNILDGHYRKVYQVCFSSDGKSLASCSDDNSIILWDVQTGKKKFRSRGKWEVKQLCFSPNNNTLVFSSQEFLYLLNLRTGKQKVRLGLEGHTKKVMSINFSPDGTILASSGGSENGGGDYTIHLWDVKTGQQKAKLDGHSSSVMSVNFSPDGTTVASGSSDNSIRLWDVKTGQSKVKLYGHSSSVMSVNFSPDGTTLASSSGDKSIRLWDAKTGQQKAKLDGHSDYVKTICYSPDGTTLASGSDDKSIRLWDVMTGQLKAQLDGHQYAVNSIFYSPDGTTLASGSSDNSIRLWDVKTGQSKAKLYGHSGTVYKISYSPDGTTLASGSSDKSICLWDAKTGQQKAKFDGHSNCVNSICYSPDGATLASGSDDMSIRLWDVKTGQQTAKLDGHSRAVYSICYSPDGTTLASGSLDKSIRLWDFKTGQSKAKLDGHSGTVYTVSYSPDGTILASGSSDKSICLWDVKTGQSKVKLYGHSNWVNSICYSPDGATLASGSDDMSIRLWDVKTGQQTAKLDGHSGTVYSIFYSPDGTALASGSDDMSIRLWDVKKAKEFLPHHNFYQHFLSQFKLPLQNQSILTNIEIDCTILRICQNSILEAQGAFILQGVIKNYSGYDLKPLFKSKGGLILENFKELQQD</sequence>
<keyword evidence="2" id="KW-0472">Membrane</keyword>
<name>A0A8S1SB89_PAROT</name>
<dbReference type="PROSITE" id="PS50294">
    <property type="entry name" value="WD_REPEATS_REGION"/>
    <property type="match status" value="12"/>
</dbReference>
<gene>
    <name evidence="3" type="ORF">POCTA_138.1.T0080009</name>
</gene>
<evidence type="ECO:0000256" key="1">
    <source>
        <dbReference type="PROSITE-ProRule" id="PRU00221"/>
    </source>
</evidence>
<dbReference type="Pfam" id="PF00400">
    <property type="entry name" value="WD40"/>
    <property type="match status" value="13"/>
</dbReference>
<proteinExistence type="predicted"/>
<organism evidence="3 4">
    <name type="scientific">Paramecium octaurelia</name>
    <dbReference type="NCBI Taxonomy" id="43137"/>
    <lineage>
        <taxon>Eukaryota</taxon>
        <taxon>Sar</taxon>
        <taxon>Alveolata</taxon>
        <taxon>Ciliophora</taxon>
        <taxon>Intramacronucleata</taxon>
        <taxon>Oligohymenophorea</taxon>
        <taxon>Peniculida</taxon>
        <taxon>Parameciidae</taxon>
        <taxon>Paramecium</taxon>
    </lineage>
</organism>
<reference evidence="3" key="1">
    <citation type="submission" date="2021-01" db="EMBL/GenBank/DDBJ databases">
        <authorList>
            <consortium name="Genoscope - CEA"/>
            <person name="William W."/>
        </authorList>
    </citation>
    <scope>NUCLEOTIDE SEQUENCE</scope>
</reference>
<feature type="repeat" description="WD" evidence="1">
    <location>
        <begin position="889"/>
        <end position="930"/>
    </location>
</feature>
<feature type="repeat" description="WD" evidence="1">
    <location>
        <begin position="679"/>
        <end position="720"/>
    </location>
</feature>
<dbReference type="Pfam" id="PF00805">
    <property type="entry name" value="Pentapeptide"/>
    <property type="match status" value="1"/>
</dbReference>
<dbReference type="PANTHER" id="PTHR45333:SF1">
    <property type="entry name" value="CHROMOSOME UNDETERMINED SCAFFOLD_625, WHOLE GENOME SHOTGUN SEQUENCE"/>
    <property type="match status" value="1"/>
</dbReference>
<evidence type="ECO:0008006" key="5">
    <source>
        <dbReference type="Google" id="ProtNLM"/>
    </source>
</evidence>
<feature type="repeat" description="WD" evidence="1">
    <location>
        <begin position="805"/>
        <end position="846"/>
    </location>
</feature>
<feature type="repeat" description="WD" evidence="1">
    <location>
        <begin position="763"/>
        <end position="804"/>
    </location>
</feature>
<keyword evidence="4" id="KW-1185">Reference proteome</keyword>
<feature type="repeat" description="WD" evidence="1">
    <location>
        <begin position="931"/>
        <end position="972"/>
    </location>
</feature>
<evidence type="ECO:0000313" key="4">
    <source>
        <dbReference type="Proteomes" id="UP000683925"/>
    </source>
</evidence>
<protein>
    <recommendedName>
        <fullName evidence="5">WD-40 repeat protein</fullName>
    </recommendedName>
</protein>
<keyword evidence="2" id="KW-0812">Transmembrane</keyword>
<comment type="caution">
    <text evidence="3">The sequence shown here is derived from an EMBL/GenBank/DDBJ whole genome shotgun (WGS) entry which is preliminary data.</text>
</comment>
<feature type="repeat" description="WD" evidence="1">
    <location>
        <begin position="721"/>
        <end position="762"/>
    </location>
</feature>
<evidence type="ECO:0000313" key="3">
    <source>
        <dbReference type="EMBL" id="CAD8136770.1"/>
    </source>
</evidence>
<feature type="repeat" description="WD" evidence="1">
    <location>
        <begin position="637"/>
        <end position="678"/>
    </location>
</feature>
<dbReference type="InterPro" id="IPR001646">
    <property type="entry name" value="5peptide_repeat"/>
</dbReference>
<dbReference type="CDD" id="cd00200">
    <property type="entry name" value="WD40"/>
    <property type="match status" value="2"/>
</dbReference>
<feature type="repeat" description="WD" evidence="1">
    <location>
        <begin position="847"/>
        <end position="888"/>
    </location>
</feature>
<accession>A0A8S1SB89</accession>
<dbReference type="PANTHER" id="PTHR45333">
    <property type="entry name" value="MEMBRANE PROTEIN-RELATED"/>
    <property type="match status" value="1"/>
</dbReference>